<dbReference type="Pfam" id="PF13472">
    <property type="entry name" value="Lipase_GDSL_2"/>
    <property type="match status" value="1"/>
</dbReference>
<evidence type="ECO:0000256" key="1">
    <source>
        <dbReference type="SAM" id="Phobius"/>
    </source>
</evidence>
<dbReference type="InterPro" id="IPR036514">
    <property type="entry name" value="SGNH_hydro_sf"/>
</dbReference>
<organism evidence="3 4">
    <name type="scientific">Agreia bicolorata</name>
    <dbReference type="NCBI Taxonomy" id="110935"/>
    <lineage>
        <taxon>Bacteria</taxon>
        <taxon>Bacillati</taxon>
        <taxon>Actinomycetota</taxon>
        <taxon>Actinomycetes</taxon>
        <taxon>Micrococcales</taxon>
        <taxon>Microbacteriaceae</taxon>
        <taxon>Agreia</taxon>
    </lineage>
</organism>
<dbReference type="AlphaFoldDB" id="A0A1T4WXU4"/>
<dbReference type="SUPFAM" id="SSF52266">
    <property type="entry name" value="SGNH hydrolase"/>
    <property type="match status" value="1"/>
</dbReference>
<accession>A0A1T4WXU4</accession>
<feature type="domain" description="SGNH hydrolase-type esterase" evidence="2">
    <location>
        <begin position="90"/>
        <end position="241"/>
    </location>
</feature>
<evidence type="ECO:0000259" key="2">
    <source>
        <dbReference type="Pfam" id="PF13472"/>
    </source>
</evidence>
<reference evidence="4" key="1">
    <citation type="submission" date="2017-02" db="EMBL/GenBank/DDBJ databases">
        <authorList>
            <person name="Varghese N."/>
            <person name="Submissions S."/>
        </authorList>
    </citation>
    <scope>NUCLEOTIDE SEQUENCE [LARGE SCALE GENOMIC DNA]</scope>
    <source>
        <strain evidence="4">VKM Ac-2052</strain>
    </source>
</reference>
<evidence type="ECO:0000313" key="3">
    <source>
        <dbReference type="EMBL" id="SKA82160.1"/>
    </source>
</evidence>
<dbReference type="EMBL" id="FUYG01000001">
    <property type="protein sequence ID" value="SKA82160.1"/>
    <property type="molecule type" value="Genomic_DNA"/>
</dbReference>
<keyword evidence="1" id="KW-0812">Transmembrane</keyword>
<feature type="transmembrane region" description="Helical" evidence="1">
    <location>
        <begin position="21"/>
        <end position="44"/>
    </location>
</feature>
<keyword evidence="1" id="KW-0472">Membrane</keyword>
<name>A0A1T4WXU4_9MICO</name>
<dbReference type="Proteomes" id="UP000189735">
    <property type="component" value="Unassembled WGS sequence"/>
</dbReference>
<protein>
    <submittedName>
        <fullName evidence="3">Lysophospholipase L1</fullName>
    </submittedName>
</protein>
<dbReference type="InterPro" id="IPR013830">
    <property type="entry name" value="SGNH_hydro"/>
</dbReference>
<dbReference type="RefSeq" id="WP_176141190.1">
    <property type="nucleotide sequence ID" value="NZ_FUYG01000001.1"/>
</dbReference>
<dbReference type="Gene3D" id="3.40.50.1110">
    <property type="entry name" value="SGNH hydrolase"/>
    <property type="match status" value="1"/>
</dbReference>
<keyword evidence="1" id="KW-1133">Transmembrane helix</keyword>
<proteinExistence type="predicted"/>
<evidence type="ECO:0000313" key="4">
    <source>
        <dbReference type="Proteomes" id="UP000189735"/>
    </source>
</evidence>
<gene>
    <name evidence="3" type="ORF">SAMN06295879_0440</name>
</gene>
<sequence length="257" mass="25513">MAAKPSRSRPGRRLFGRGADYVALGLIAVAAIALAALALSGFSLRPGTNLSPTSRPASTVFDLPAQTPTPTPEAPISVSLLTDQPSAEADSWWASSVAASLVPGVVAGGDLVPTATGDSALTVSELEARVAAVPSLSSFVIVHAGAGDLDAGTAPAAVATEVQGLWQAVAAKGGTPIVTLVSPSNENRAETVELNGLLQTAAAAAGFGVLDLYAPVAASNGSWSPTFSTDGVLPNAAGSQALAQAVVSQLPQLVVTK</sequence>